<accession>A0A928YV37</accession>
<comment type="caution">
    <text evidence="3">The sequence shown here is derived from an EMBL/GenBank/DDBJ whole genome shotgun (WGS) entry which is preliminary data.</text>
</comment>
<dbReference type="SMART" id="SM00974">
    <property type="entry name" value="T5orf172"/>
    <property type="match status" value="1"/>
</dbReference>
<feature type="domain" description="Bacteriophage T5 Orf172 DNA-binding" evidence="2">
    <location>
        <begin position="369"/>
        <end position="452"/>
    </location>
</feature>
<dbReference type="RefSeq" id="WP_193911326.1">
    <property type="nucleotide sequence ID" value="NZ_PRDL01000001.1"/>
</dbReference>
<proteinExistence type="predicted"/>
<feature type="coiled-coil region" evidence="1">
    <location>
        <begin position="70"/>
        <end position="125"/>
    </location>
</feature>
<dbReference type="Proteomes" id="UP000652567">
    <property type="component" value="Unassembled WGS sequence"/>
</dbReference>
<gene>
    <name evidence="3" type="ORF">C4F51_15655</name>
</gene>
<evidence type="ECO:0000313" key="4">
    <source>
        <dbReference type="Proteomes" id="UP000652567"/>
    </source>
</evidence>
<evidence type="ECO:0000259" key="2">
    <source>
        <dbReference type="SMART" id="SM00974"/>
    </source>
</evidence>
<dbReference type="InterPro" id="IPR025280">
    <property type="entry name" value="SNIPE"/>
</dbReference>
<organism evidence="3 4">
    <name type="scientific">Cellvibrio polysaccharolyticus</name>
    <dbReference type="NCBI Taxonomy" id="2082724"/>
    <lineage>
        <taxon>Bacteria</taxon>
        <taxon>Pseudomonadati</taxon>
        <taxon>Pseudomonadota</taxon>
        <taxon>Gammaproteobacteria</taxon>
        <taxon>Cellvibrionales</taxon>
        <taxon>Cellvibrionaceae</taxon>
        <taxon>Cellvibrio</taxon>
    </lineage>
</organism>
<protein>
    <submittedName>
        <fullName evidence="3">DUF4041 domain-containing protein</fullName>
    </submittedName>
</protein>
<dbReference type="Pfam" id="PF13455">
    <property type="entry name" value="MUG113"/>
    <property type="match status" value="1"/>
</dbReference>
<reference evidence="3" key="1">
    <citation type="submission" date="2018-07" db="EMBL/GenBank/DDBJ databases">
        <title>Genome assembly of strain Ka43.</title>
        <authorList>
            <person name="Kukolya J."/>
            <person name="Nagy I."/>
            <person name="Horvath B."/>
            <person name="Toth A."/>
        </authorList>
    </citation>
    <scope>NUCLEOTIDE SEQUENCE</scope>
    <source>
        <strain evidence="3">KB43</strain>
    </source>
</reference>
<keyword evidence="1" id="KW-0175">Coiled coil</keyword>
<dbReference type="Pfam" id="PF13250">
    <property type="entry name" value="SNIPE"/>
    <property type="match status" value="1"/>
</dbReference>
<dbReference type="InterPro" id="IPR018306">
    <property type="entry name" value="Phage_T5_Orf172_DNA-bd"/>
</dbReference>
<evidence type="ECO:0000256" key="1">
    <source>
        <dbReference type="SAM" id="Coils"/>
    </source>
</evidence>
<name>A0A928YV37_9GAMM</name>
<dbReference type="EMBL" id="PRDL01000001">
    <property type="protein sequence ID" value="MBE8718619.1"/>
    <property type="molecule type" value="Genomic_DNA"/>
</dbReference>
<evidence type="ECO:0000313" key="3">
    <source>
        <dbReference type="EMBL" id="MBE8718619.1"/>
    </source>
</evidence>
<dbReference type="AlphaFoldDB" id="A0A928YV37"/>
<keyword evidence="4" id="KW-1185">Reference proteome</keyword>
<sequence>MDIILALAFSIGCIVTTHFLTRNSLNKRIGEFKNIKEAVDSISLRKAESDIALNETLKKIEESSTQLGKLDLETKELQDLKKTSHQLRDDFFRNEASLIDINNLIEKQNSQAQESKNSLQALMGKIDLYSRLDNFVEHGHFETPEYLFETSERFSARIKVIRENQKILIQSGLAITGPNIPRITGDKVFDKRIIDGQMKLTLRTFNIECDLLIAKVAPSNFQRTLDRIEKLANDLEKLTASLRCGISNEYVTLKYEECGVQYQYTLKKKDEQEEQKLIREQMREEARIEKEYREALIAAEREEKLYRDLLEKARTELNTSSHEERAAAEARIAELERQLAEAEAKEQRAKSLAEQTRRGHVYVISNVGSFGENVYKIGMTRRLDPMDRVRELGDASVPFSFDVHAIIFTDDAPTMEAALHRKFNHHRVNAVNLRKEFFRVELEKIRDAVAEIDGENLDFKTTIVAEEYFESKRLRETKSLQPEKREAFDTV</sequence>
<feature type="coiled-coil region" evidence="1">
    <location>
        <begin position="271"/>
        <end position="355"/>
    </location>
</feature>